<feature type="region of interest" description="Disordered" evidence="1">
    <location>
        <begin position="177"/>
        <end position="196"/>
    </location>
</feature>
<sequence length="436" mass="48438">MEDTAAAMSRRLLPDDVVREILIRVSTDKAALFRCATACKRWRGLVADSSFLLRCWPEGASSLLGFFDLPKGHMQVATGRPLLFIPPPAAGSSVFGAQPRPLASIIRGTAPDGLLDGAVPEVAHGGLLLVRLLRGDYIKSVHLAVCDPLAGTCTVLPTIRCKAERATFSILAGADFPSSKGGQQRERQTSPSNGTPSFKVLAIVGDDLDIDKRKYNLYMFSSTQPRWSRPRKCFRKHGYHVQGRCAAVCHGVARWLVRYLNDENHVHKCYTYDVSAETGHHWLTKLSIPPSQLRIGGFRGAHTLSVDANGLLSLLSIYKKVDIWRLDIWTRQTNVGSDKWLLVKVLDLKPPRPGWDPLRLDMWSGEKSGTLLIQDEYRCVHRINVETRTMVKEQFQNGLSVLAVPVEIDWASLVFISVRLNMSQTTATLQDKDGAM</sequence>
<proteinExistence type="predicted"/>
<dbReference type="InterPro" id="IPR036047">
    <property type="entry name" value="F-box-like_dom_sf"/>
</dbReference>
<dbReference type="PANTHER" id="PTHR35828:SF25">
    <property type="entry name" value="OS08G0203800 PROTEIN"/>
    <property type="match status" value="1"/>
</dbReference>
<evidence type="ECO:0000259" key="2">
    <source>
        <dbReference type="Pfam" id="PF00646"/>
    </source>
</evidence>
<comment type="caution">
    <text evidence="3">The sequence shown here is derived from an EMBL/GenBank/DDBJ whole genome shotgun (WGS) entry which is preliminary data.</text>
</comment>
<dbReference type="SUPFAM" id="SSF81383">
    <property type="entry name" value="F-box domain"/>
    <property type="match status" value="1"/>
</dbReference>
<evidence type="ECO:0000313" key="4">
    <source>
        <dbReference type="Proteomes" id="UP001231189"/>
    </source>
</evidence>
<gene>
    <name evidence="3" type="ORF">QYE76_024427</name>
</gene>
<dbReference type="Proteomes" id="UP001231189">
    <property type="component" value="Unassembled WGS sequence"/>
</dbReference>
<accession>A0AAD8RDP0</accession>
<evidence type="ECO:0000313" key="3">
    <source>
        <dbReference type="EMBL" id="KAK1618910.1"/>
    </source>
</evidence>
<dbReference type="AlphaFoldDB" id="A0AAD8RDP0"/>
<evidence type="ECO:0000256" key="1">
    <source>
        <dbReference type="SAM" id="MobiDB-lite"/>
    </source>
</evidence>
<protein>
    <recommendedName>
        <fullName evidence="2">F-box domain-containing protein</fullName>
    </recommendedName>
</protein>
<dbReference type="InterPro" id="IPR001810">
    <property type="entry name" value="F-box_dom"/>
</dbReference>
<dbReference type="Pfam" id="PF00646">
    <property type="entry name" value="F-box"/>
    <property type="match status" value="1"/>
</dbReference>
<dbReference type="PANTHER" id="PTHR35828">
    <property type="entry name" value="OS08G0203800 PROTEIN-RELATED"/>
    <property type="match status" value="1"/>
</dbReference>
<name>A0AAD8RDP0_LOLMU</name>
<reference evidence="3" key="1">
    <citation type="submission" date="2023-07" db="EMBL/GenBank/DDBJ databases">
        <title>A chromosome-level genome assembly of Lolium multiflorum.</title>
        <authorList>
            <person name="Chen Y."/>
            <person name="Copetti D."/>
            <person name="Kolliker R."/>
            <person name="Studer B."/>
        </authorList>
    </citation>
    <scope>NUCLEOTIDE SEQUENCE</scope>
    <source>
        <strain evidence="3">02402/16</strain>
        <tissue evidence="3">Leaf</tissue>
    </source>
</reference>
<dbReference type="EMBL" id="JAUUTY010000006">
    <property type="protein sequence ID" value="KAK1618910.1"/>
    <property type="molecule type" value="Genomic_DNA"/>
</dbReference>
<keyword evidence="4" id="KW-1185">Reference proteome</keyword>
<feature type="domain" description="F-box" evidence="2">
    <location>
        <begin position="13"/>
        <end position="52"/>
    </location>
</feature>
<organism evidence="3 4">
    <name type="scientific">Lolium multiflorum</name>
    <name type="common">Italian ryegrass</name>
    <name type="synonym">Lolium perenne subsp. multiflorum</name>
    <dbReference type="NCBI Taxonomy" id="4521"/>
    <lineage>
        <taxon>Eukaryota</taxon>
        <taxon>Viridiplantae</taxon>
        <taxon>Streptophyta</taxon>
        <taxon>Embryophyta</taxon>
        <taxon>Tracheophyta</taxon>
        <taxon>Spermatophyta</taxon>
        <taxon>Magnoliopsida</taxon>
        <taxon>Liliopsida</taxon>
        <taxon>Poales</taxon>
        <taxon>Poaceae</taxon>
        <taxon>BOP clade</taxon>
        <taxon>Pooideae</taxon>
        <taxon>Poodae</taxon>
        <taxon>Poeae</taxon>
        <taxon>Poeae Chloroplast Group 2 (Poeae type)</taxon>
        <taxon>Loliodinae</taxon>
        <taxon>Loliinae</taxon>
        <taxon>Lolium</taxon>
    </lineage>
</organism>